<dbReference type="RefSeq" id="WP_131004022.1">
    <property type="nucleotide sequence ID" value="NZ_JBHSZR010000001.1"/>
</dbReference>
<evidence type="ECO:0000256" key="6">
    <source>
        <dbReference type="PIRNR" id="PIRNR018267"/>
    </source>
</evidence>
<dbReference type="Pfam" id="PF03852">
    <property type="entry name" value="Vsr"/>
    <property type="match status" value="1"/>
</dbReference>
<keyword evidence="1 6" id="KW-0540">Nuclease</keyword>
<dbReference type="OrthoDB" id="9801520at2"/>
<dbReference type="AlphaFoldDB" id="A0A4Q9GMD2"/>
<keyword evidence="2 6" id="KW-0255">Endonuclease</keyword>
<dbReference type="NCBIfam" id="TIGR00632">
    <property type="entry name" value="vsr"/>
    <property type="match status" value="1"/>
</dbReference>
<protein>
    <recommendedName>
        <fullName evidence="6">Very short patch repair endonuclease</fullName>
        <ecNumber evidence="6">3.1.-.-</ecNumber>
    </recommendedName>
</protein>
<dbReference type="InterPro" id="IPR011335">
    <property type="entry name" value="Restrct_endonuc-II-like"/>
</dbReference>
<dbReference type="Proteomes" id="UP000291613">
    <property type="component" value="Unassembled WGS sequence"/>
</dbReference>
<dbReference type="EMBL" id="SIUB01000006">
    <property type="protein sequence ID" value="TBN51858.1"/>
    <property type="molecule type" value="Genomic_DNA"/>
</dbReference>
<dbReference type="GO" id="GO:0004519">
    <property type="term" value="F:endonuclease activity"/>
    <property type="evidence" value="ECO:0007669"/>
    <property type="project" value="UniProtKB-KW"/>
</dbReference>
<dbReference type="GO" id="GO:0006298">
    <property type="term" value="P:mismatch repair"/>
    <property type="evidence" value="ECO:0007669"/>
    <property type="project" value="UniProtKB-UniRule"/>
</dbReference>
<organism evidence="7 8">
    <name type="scientific">Hansschlegelia quercus</name>
    <dbReference type="NCBI Taxonomy" id="2528245"/>
    <lineage>
        <taxon>Bacteria</taxon>
        <taxon>Pseudomonadati</taxon>
        <taxon>Pseudomonadota</taxon>
        <taxon>Alphaproteobacteria</taxon>
        <taxon>Hyphomicrobiales</taxon>
        <taxon>Methylopilaceae</taxon>
        <taxon>Hansschlegelia</taxon>
    </lineage>
</organism>
<evidence type="ECO:0000256" key="1">
    <source>
        <dbReference type="ARBA" id="ARBA00022722"/>
    </source>
</evidence>
<dbReference type="GO" id="GO:0016787">
    <property type="term" value="F:hydrolase activity"/>
    <property type="evidence" value="ECO:0007669"/>
    <property type="project" value="UniProtKB-KW"/>
</dbReference>
<comment type="function">
    <text evidence="6">May nick specific sequences that contain T:G mispairs resulting from m5C-deamination.</text>
</comment>
<keyword evidence="4 6" id="KW-0378">Hydrolase</keyword>
<comment type="caution">
    <text evidence="7">The sequence shown here is derived from an EMBL/GenBank/DDBJ whole genome shotgun (WGS) entry which is preliminary data.</text>
</comment>
<dbReference type="PIRSF" id="PIRSF018267">
    <property type="entry name" value="VSR_endonuc"/>
    <property type="match status" value="1"/>
</dbReference>
<gene>
    <name evidence="7" type="primary">vsr</name>
    <name evidence="7" type="ORF">EYR15_13250</name>
</gene>
<keyword evidence="3 6" id="KW-0227">DNA damage</keyword>
<keyword evidence="8" id="KW-1185">Reference proteome</keyword>
<proteinExistence type="inferred from homology"/>
<evidence type="ECO:0000256" key="2">
    <source>
        <dbReference type="ARBA" id="ARBA00022759"/>
    </source>
</evidence>
<reference evidence="7 8" key="1">
    <citation type="submission" date="2019-02" db="EMBL/GenBank/DDBJ databases">
        <title>Hansschlegelia quercus sp. nov., a novel methylotrophic bacterium from buds of oak (Quercus robur L.).</title>
        <authorList>
            <person name="Agafonova N.V."/>
            <person name="Kaparullina E.N."/>
            <person name="Grouzdev D.S."/>
            <person name="Doronina N.V."/>
        </authorList>
    </citation>
    <scope>NUCLEOTIDE SEQUENCE [LARGE SCALE GENOMIC DNA]</scope>
    <source>
        <strain evidence="7 8">Dub</strain>
    </source>
</reference>
<evidence type="ECO:0000256" key="3">
    <source>
        <dbReference type="ARBA" id="ARBA00022763"/>
    </source>
</evidence>
<evidence type="ECO:0000313" key="8">
    <source>
        <dbReference type="Proteomes" id="UP000291613"/>
    </source>
</evidence>
<evidence type="ECO:0000256" key="4">
    <source>
        <dbReference type="ARBA" id="ARBA00022801"/>
    </source>
</evidence>
<dbReference type="CDD" id="cd00221">
    <property type="entry name" value="Vsr"/>
    <property type="match status" value="1"/>
</dbReference>
<dbReference type="SUPFAM" id="SSF52980">
    <property type="entry name" value="Restriction endonuclease-like"/>
    <property type="match status" value="1"/>
</dbReference>
<dbReference type="InterPro" id="IPR004603">
    <property type="entry name" value="DNA_mismatch_endonuc_vsr"/>
</dbReference>
<evidence type="ECO:0000313" key="7">
    <source>
        <dbReference type="EMBL" id="TBN51858.1"/>
    </source>
</evidence>
<accession>A0A4Q9GMD2</accession>
<keyword evidence="5 6" id="KW-0234">DNA repair</keyword>
<evidence type="ECO:0000256" key="5">
    <source>
        <dbReference type="ARBA" id="ARBA00023204"/>
    </source>
</evidence>
<sequence>MRAETQEARSAVMRAVKSRDTKPEMIVRRAAHALGYRFRLHRKDLPGSPDLVFPSRKKAIFVHGCFWHGHDCARGARMPKANAEYWTAKIGRNIARDARVRSELASLGWETLTIWECELKAGGIDARLREFLEPSQPLR</sequence>
<comment type="similarity">
    <text evidence="6">Belongs to the vsr family.</text>
</comment>
<name>A0A4Q9GMD2_9HYPH</name>
<dbReference type="Gene3D" id="3.40.960.10">
    <property type="entry name" value="VSR Endonuclease"/>
    <property type="match status" value="1"/>
</dbReference>
<dbReference type="EC" id="3.1.-.-" evidence="6"/>